<dbReference type="GO" id="GO:0006412">
    <property type="term" value="P:translation"/>
    <property type="evidence" value="ECO:0007669"/>
    <property type="project" value="InterPro"/>
</dbReference>
<comment type="similarity">
    <text evidence="1">Belongs to the universal ribosomal protein uL29 family.</text>
</comment>
<organism evidence="5">
    <name type="scientific">Lophocladia kuetzingii</name>
    <dbReference type="NCBI Taxonomy" id="675577"/>
    <lineage>
        <taxon>Eukaryota</taxon>
        <taxon>Rhodophyta</taxon>
        <taxon>Florideophyceae</taxon>
        <taxon>Rhodymeniophycidae</taxon>
        <taxon>Ceramiales</taxon>
        <taxon>Rhodomelaceae</taxon>
        <taxon>Lophothalieae</taxon>
        <taxon>Lophocladia</taxon>
    </lineage>
</organism>
<name>A0A1Z1MPJ9_9FLOR</name>
<proteinExistence type="inferred from homology"/>
<accession>A0A1Z1MPJ9</accession>
<keyword evidence="4" id="KW-0175">Coiled coil</keyword>
<geneLocation type="chloroplast" evidence="5"/>
<dbReference type="RefSeq" id="YP_009398519.1">
    <property type="nucleotide sequence ID" value="NC_035292.1"/>
</dbReference>
<keyword evidence="3" id="KW-0687">Ribonucleoprotein</keyword>
<sequence length="64" mass="7787">MKKMIKHKNKKLEYSEKNKEVSELKKELIFLRIKKATKQNIKSHEIKKIKYKVSEVLRSMNLKK</sequence>
<keyword evidence="2 5" id="KW-0689">Ribosomal protein</keyword>
<dbReference type="InterPro" id="IPR001854">
    <property type="entry name" value="Ribosomal_uL29"/>
</dbReference>
<evidence type="ECO:0000256" key="3">
    <source>
        <dbReference type="ARBA" id="ARBA00023274"/>
    </source>
</evidence>
<evidence type="ECO:0000313" key="5">
    <source>
        <dbReference type="EMBL" id="ARW67705.1"/>
    </source>
</evidence>
<evidence type="ECO:0000256" key="2">
    <source>
        <dbReference type="ARBA" id="ARBA00022980"/>
    </source>
</evidence>
<dbReference type="AlphaFoldDB" id="A0A1Z1MPJ9"/>
<dbReference type="SUPFAM" id="SSF46561">
    <property type="entry name" value="Ribosomal protein L29 (L29p)"/>
    <property type="match status" value="1"/>
</dbReference>
<reference evidence="5" key="1">
    <citation type="journal article" date="2017" name="J. Phycol.">
        <title>Analysis of chloroplast genomes and a supermatrix inform reclassification of the Rhodomelaceae (Rhodophyta).</title>
        <authorList>
            <person name="Diaz-Tapia P."/>
            <person name="Maggs C.A."/>
            <person name="West J.A."/>
            <person name="Verbruggen H."/>
        </authorList>
    </citation>
    <scope>NUCLEOTIDE SEQUENCE</scope>
    <source>
        <strain evidence="5">PD1509</strain>
    </source>
</reference>
<protein>
    <submittedName>
        <fullName evidence="5">Ribosomal protein L29</fullName>
    </submittedName>
</protein>
<feature type="coiled-coil region" evidence="4">
    <location>
        <begin position="7"/>
        <end position="34"/>
    </location>
</feature>
<evidence type="ECO:0000256" key="1">
    <source>
        <dbReference type="ARBA" id="ARBA00009254"/>
    </source>
</evidence>
<dbReference type="GO" id="GO:0003735">
    <property type="term" value="F:structural constituent of ribosome"/>
    <property type="evidence" value="ECO:0007669"/>
    <property type="project" value="InterPro"/>
</dbReference>
<dbReference type="InterPro" id="IPR036049">
    <property type="entry name" value="Ribosomal_uL29_sf"/>
</dbReference>
<dbReference type="NCBIfam" id="TIGR00012">
    <property type="entry name" value="L29"/>
    <property type="match status" value="1"/>
</dbReference>
<dbReference type="Pfam" id="PF00831">
    <property type="entry name" value="Ribosomal_L29"/>
    <property type="match status" value="1"/>
</dbReference>
<dbReference type="GO" id="GO:0005840">
    <property type="term" value="C:ribosome"/>
    <property type="evidence" value="ECO:0007669"/>
    <property type="project" value="UniProtKB-KW"/>
</dbReference>
<dbReference type="GO" id="GO:1990904">
    <property type="term" value="C:ribonucleoprotein complex"/>
    <property type="evidence" value="ECO:0007669"/>
    <property type="project" value="UniProtKB-KW"/>
</dbReference>
<keyword evidence="5" id="KW-0934">Plastid</keyword>
<dbReference type="EMBL" id="MF101448">
    <property type="protein sequence ID" value="ARW67705.1"/>
    <property type="molecule type" value="Genomic_DNA"/>
</dbReference>
<evidence type="ECO:0000256" key="4">
    <source>
        <dbReference type="SAM" id="Coils"/>
    </source>
</evidence>
<dbReference type="GeneID" id="33361059"/>
<gene>
    <name evidence="5" type="primary">rpl29</name>
</gene>
<keyword evidence="5" id="KW-0150">Chloroplast</keyword>
<dbReference type="Gene3D" id="1.10.287.310">
    <property type="match status" value="1"/>
</dbReference>